<dbReference type="AlphaFoldDB" id="A2E7W1"/>
<dbReference type="Gene3D" id="3.40.50.1240">
    <property type="entry name" value="Phosphoglycerate mutase-like"/>
    <property type="match status" value="1"/>
</dbReference>
<reference evidence="3" key="2">
    <citation type="journal article" date="2007" name="Science">
        <title>Draft genome sequence of the sexually transmitted pathogen Trichomonas vaginalis.</title>
        <authorList>
            <person name="Carlton J.M."/>
            <person name="Hirt R.P."/>
            <person name="Silva J.C."/>
            <person name="Delcher A.L."/>
            <person name="Schatz M."/>
            <person name="Zhao Q."/>
            <person name="Wortman J.R."/>
            <person name="Bidwell S.L."/>
            <person name="Alsmark U.C.M."/>
            <person name="Besteiro S."/>
            <person name="Sicheritz-Ponten T."/>
            <person name="Noel C.J."/>
            <person name="Dacks J.B."/>
            <person name="Foster P.G."/>
            <person name="Simillion C."/>
            <person name="Van de Peer Y."/>
            <person name="Miranda-Saavedra D."/>
            <person name="Barton G.J."/>
            <person name="Westrop G.D."/>
            <person name="Mueller S."/>
            <person name="Dessi D."/>
            <person name="Fiori P.L."/>
            <person name="Ren Q."/>
            <person name="Paulsen I."/>
            <person name="Zhang H."/>
            <person name="Bastida-Corcuera F.D."/>
            <person name="Simoes-Barbosa A."/>
            <person name="Brown M.T."/>
            <person name="Hayes R.D."/>
            <person name="Mukherjee M."/>
            <person name="Okumura C.Y."/>
            <person name="Schneider R."/>
            <person name="Smith A.J."/>
            <person name="Vanacova S."/>
            <person name="Villalvazo M."/>
            <person name="Haas B.J."/>
            <person name="Pertea M."/>
            <person name="Feldblyum T.V."/>
            <person name="Utterback T.R."/>
            <person name="Shu C.L."/>
            <person name="Osoegawa K."/>
            <person name="de Jong P.J."/>
            <person name="Hrdy I."/>
            <person name="Horvathova L."/>
            <person name="Zubacova Z."/>
            <person name="Dolezal P."/>
            <person name="Malik S.B."/>
            <person name="Logsdon J.M. Jr."/>
            <person name="Henze K."/>
            <person name="Gupta A."/>
            <person name="Wang C.C."/>
            <person name="Dunne R.L."/>
            <person name="Upcroft J.A."/>
            <person name="Upcroft P."/>
            <person name="White O."/>
            <person name="Salzberg S.L."/>
            <person name="Tang P."/>
            <person name="Chiu C.-H."/>
            <person name="Lee Y.-S."/>
            <person name="Embley T.M."/>
            <person name="Coombs G.H."/>
            <person name="Mottram J.C."/>
            <person name="Tachezy J."/>
            <person name="Fraser-Liggett C.M."/>
            <person name="Johnson P.J."/>
        </authorList>
    </citation>
    <scope>NUCLEOTIDE SEQUENCE [LARGE SCALE GENOMIC DNA]</scope>
    <source>
        <strain evidence="3">G3</strain>
    </source>
</reference>
<dbReference type="InterPro" id="IPR050645">
    <property type="entry name" value="Histidine_acid_phosphatase"/>
</dbReference>
<gene>
    <name evidence="3" type="ORF">TVAG_061960</name>
</gene>
<dbReference type="FunCoup" id="A2E7W1">
    <property type="interactions" value="32"/>
</dbReference>
<dbReference type="InterPro" id="IPR033379">
    <property type="entry name" value="Acid_Pase_AS"/>
</dbReference>
<dbReference type="Pfam" id="PF00328">
    <property type="entry name" value="His_Phos_2"/>
    <property type="match status" value="2"/>
</dbReference>
<protein>
    <submittedName>
        <fullName evidence="3">Histidine acid phosphatase family protein</fullName>
    </submittedName>
</protein>
<name>A2E7W1_TRIV3</name>
<sequence length="388" mass="45069">MFHFFLYKTISYSIQCESELKHADPVPKHKLIALTLVTRHGMRTTMEEWLDPEKAGFWQCQSEHSYSPRITSLKGNGFRRRFLNSLNDDSLSFQPSCHGGELTLSGMRQHAALGKFYRNYLVKELKFLPNRLDKELVGLRSSKIDRCIKSQQSFMSEFYPPAKPGEELDIITGTPYHEPLYPDYGQCTYLSEQWAKFIKEPEFAKRREQAERIYGSIFDKLNITKDGINWMFIGDWLYSYYCNDQDLPDYVTDKMVDQALLDVAWYSYGFFDYTPGANGASIWRVALRDFDALLNEKTKKKFWMYSAHDSTIAAVLNSFGISGKYLPPYRSHLAIELWQKGDNEPYLRLVLNGDVVKIPAKDAELIKYSEAKELLKPSVEKYCVEELP</sequence>
<comment type="similarity">
    <text evidence="1">Belongs to the histidine acid phosphatase family.</text>
</comment>
<dbReference type="PANTHER" id="PTHR11567:SF110">
    <property type="entry name" value="2-PHOSPHOXYLOSE PHOSPHATASE 1"/>
    <property type="match status" value="1"/>
</dbReference>
<dbReference type="eggNOG" id="KOG3720">
    <property type="taxonomic scope" value="Eukaryota"/>
</dbReference>
<evidence type="ECO:0000256" key="2">
    <source>
        <dbReference type="ARBA" id="ARBA00022801"/>
    </source>
</evidence>
<dbReference type="CDD" id="cd07061">
    <property type="entry name" value="HP_HAP_like"/>
    <property type="match status" value="1"/>
</dbReference>
<dbReference type="VEuPathDB" id="TrichDB:TVAG_061960"/>
<dbReference type="PANTHER" id="PTHR11567">
    <property type="entry name" value="ACID PHOSPHATASE-RELATED"/>
    <property type="match status" value="1"/>
</dbReference>
<evidence type="ECO:0000313" key="3">
    <source>
        <dbReference type="EMBL" id="EAY11292.1"/>
    </source>
</evidence>
<organism evidence="3 4">
    <name type="scientific">Trichomonas vaginalis (strain ATCC PRA-98 / G3)</name>
    <dbReference type="NCBI Taxonomy" id="412133"/>
    <lineage>
        <taxon>Eukaryota</taxon>
        <taxon>Metamonada</taxon>
        <taxon>Parabasalia</taxon>
        <taxon>Trichomonadida</taxon>
        <taxon>Trichomonadidae</taxon>
        <taxon>Trichomonas</taxon>
    </lineage>
</organism>
<keyword evidence="2" id="KW-0378">Hydrolase</keyword>
<dbReference type="KEGG" id="tva:4769245"/>
<dbReference type="GO" id="GO:0016791">
    <property type="term" value="F:phosphatase activity"/>
    <property type="evidence" value="ECO:0000318"/>
    <property type="project" value="GO_Central"/>
</dbReference>
<dbReference type="InterPro" id="IPR029033">
    <property type="entry name" value="His_PPase_superfam"/>
</dbReference>
<dbReference type="SMR" id="A2E7W1"/>
<dbReference type="PROSITE" id="PS00778">
    <property type="entry name" value="HIS_ACID_PHOSPHAT_2"/>
    <property type="match status" value="1"/>
</dbReference>
<dbReference type="Proteomes" id="UP000001542">
    <property type="component" value="Unassembled WGS sequence"/>
</dbReference>
<dbReference type="InterPro" id="IPR000560">
    <property type="entry name" value="His_Pase_clade-2"/>
</dbReference>
<evidence type="ECO:0000313" key="4">
    <source>
        <dbReference type="Proteomes" id="UP000001542"/>
    </source>
</evidence>
<reference evidence="3" key="1">
    <citation type="submission" date="2006-10" db="EMBL/GenBank/DDBJ databases">
        <authorList>
            <person name="Amadeo P."/>
            <person name="Zhao Q."/>
            <person name="Wortman J."/>
            <person name="Fraser-Liggett C."/>
            <person name="Carlton J."/>
        </authorList>
    </citation>
    <scope>NUCLEOTIDE SEQUENCE</scope>
    <source>
        <strain evidence="3">G3</strain>
    </source>
</reference>
<dbReference type="RefSeq" id="XP_001323515.1">
    <property type="nucleotide sequence ID" value="XM_001323480.1"/>
</dbReference>
<dbReference type="EMBL" id="DS113322">
    <property type="protein sequence ID" value="EAY11292.1"/>
    <property type="molecule type" value="Genomic_DNA"/>
</dbReference>
<dbReference type="InParanoid" id="A2E7W1"/>
<proteinExistence type="inferred from homology"/>
<evidence type="ECO:0000256" key="1">
    <source>
        <dbReference type="ARBA" id="ARBA00005375"/>
    </source>
</evidence>
<dbReference type="OrthoDB" id="10257284at2759"/>
<dbReference type="SUPFAM" id="SSF53254">
    <property type="entry name" value="Phosphoglycerate mutase-like"/>
    <property type="match status" value="1"/>
</dbReference>
<keyword evidence="4" id="KW-1185">Reference proteome</keyword>
<dbReference type="STRING" id="5722.A2E7W1"/>
<accession>A2E7W1</accession>
<dbReference type="VEuPathDB" id="TrichDB:TVAGG3_0282530"/>